<evidence type="ECO:0000313" key="1">
    <source>
        <dbReference type="EMBL" id="KKL08938.1"/>
    </source>
</evidence>
<name>A0A0F9DA69_9ZZZZ</name>
<proteinExistence type="predicted"/>
<dbReference type="AlphaFoldDB" id="A0A0F9DA69"/>
<accession>A0A0F9DA69</accession>
<organism evidence="1">
    <name type="scientific">marine sediment metagenome</name>
    <dbReference type="NCBI Taxonomy" id="412755"/>
    <lineage>
        <taxon>unclassified sequences</taxon>
        <taxon>metagenomes</taxon>
        <taxon>ecological metagenomes</taxon>
    </lineage>
</organism>
<comment type="caution">
    <text evidence="1">The sequence shown here is derived from an EMBL/GenBank/DDBJ whole genome shotgun (WGS) entry which is preliminary data.</text>
</comment>
<sequence length="152" mass="17854">THLSKAGGWCWKYKQQEQLEAFNFVLQLWEAPIQRMAIENPIGWLNTNWQPPTQIIHPYYFGDPYLKETCLWLKNLPRLTYVLKDDMFYKATAIEPIANWVKPGNIRNRRFNKIPEGGNRNSKDRSRTFLKVAEAMATQWGATPLAKKEVKE</sequence>
<feature type="non-terminal residue" evidence="1">
    <location>
        <position position="1"/>
    </location>
</feature>
<reference evidence="1" key="1">
    <citation type="journal article" date="2015" name="Nature">
        <title>Complex archaea that bridge the gap between prokaryotes and eukaryotes.</title>
        <authorList>
            <person name="Spang A."/>
            <person name="Saw J.H."/>
            <person name="Jorgensen S.L."/>
            <person name="Zaremba-Niedzwiedzka K."/>
            <person name="Martijn J."/>
            <person name="Lind A.E."/>
            <person name="van Eijk R."/>
            <person name="Schleper C."/>
            <person name="Guy L."/>
            <person name="Ettema T.J."/>
        </authorList>
    </citation>
    <scope>NUCLEOTIDE SEQUENCE</scope>
</reference>
<dbReference type="EMBL" id="LAZR01042686">
    <property type="protein sequence ID" value="KKL08938.1"/>
    <property type="molecule type" value="Genomic_DNA"/>
</dbReference>
<gene>
    <name evidence="1" type="ORF">LCGC14_2570900</name>
</gene>
<protein>
    <submittedName>
        <fullName evidence="1">Uncharacterized protein</fullName>
    </submittedName>
</protein>